<gene>
    <name evidence="3" type="ORF">PDIGIT_LOCUS4702</name>
</gene>
<feature type="region of interest" description="Disordered" evidence="1">
    <location>
        <begin position="1"/>
        <end position="24"/>
    </location>
</feature>
<reference evidence="3" key="1">
    <citation type="submission" date="2023-01" db="EMBL/GenBank/DDBJ databases">
        <authorList>
            <person name="Van Ghelder C."/>
            <person name="Rancurel C."/>
        </authorList>
    </citation>
    <scope>NUCLEOTIDE SEQUENCE</scope>
    <source>
        <strain evidence="3">CNCM I-4278</strain>
    </source>
</reference>
<sequence>MATTVLPLHDLNPHQGPLNIPPTLPPRPPAASRLKNSIKSLWANETFRSWGIPLVGGALIIAMFVVAVWGGAEFGKRHPERSFLYEPLWEADPHVTTTVEVVKQAVRTGFTTVWTQVEAGKMASKTGGEGPRATL</sequence>
<evidence type="ECO:0000256" key="1">
    <source>
        <dbReference type="SAM" id="MobiDB-lite"/>
    </source>
</evidence>
<accession>A0A9W4XSY5</accession>
<name>A0A9W4XSY5_9PLEO</name>
<feature type="transmembrane region" description="Helical" evidence="2">
    <location>
        <begin position="50"/>
        <end position="72"/>
    </location>
</feature>
<keyword evidence="2" id="KW-0472">Membrane</keyword>
<dbReference type="EMBL" id="CAOQHR010000003">
    <property type="protein sequence ID" value="CAI6331676.1"/>
    <property type="molecule type" value="Genomic_DNA"/>
</dbReference>
<organism evidence="3 4">
    <name type="scientific">Periconia digitata</name>
    <dbReference type="NCBI Taxonomy" id="1303443"/>
    <lineage>
        <taxon>Eukaryota</taxon>
        <taxon>Fungi</taxon>
        <taxon>Dikarya</taxon>
        <taxon>Ascomycota</taxon>
        <taxon>Pezizomycotina</taxon>
        <taxon>Dothideomycetes</taxon>
        <taxon>Pleosporomycetidae</taxon>
        <taxon>Pleosporales</taxon>
        <taxon>Massarineae</taxon>
        <taxon>Periconiaceae</taxon>
        <taxon>Periconia</taxon>
    </lineage>
</organism>
<dbReference type="Proteomes" id="UP001152607">
    <property type="component" value="Unassembled WGS sequence"/>
</dbReference>
<keyword evidence="2" id="KW-0812">Transmembrane</keyword>
<keyword evidence="4" id="KW-1185">Reference proteome</keyword>
<evidence type="ECO:0000313" key="3">
    <source>
        <dbReference type="EMBL" id="CAI6331676.1"/>
    </source>
</evidence>
<keyword evidence="2" id="KW-1133">Transmembrane helix</keyword>
<evidence type="ECO:0000313" key="4">
    <source>
        <dbReference type="Proteomes" id="UP001152607"/>
    </source>
</evidence>
<proteinExistence type="predicted"/>
<protein>
    <submittedName>
        <fullName evidence="3">Uncharacterized protein</fullName>
    </submittedName>
</protein>
<dbReference type="AlphaFoldDB" id="A0A9W4XSY5"/>
<evidence type="ECO:0000256" key="2">
    <source>
        <dbReference type="SAM" id="Phobius"/>
    </source>
</evidence>
<comment type="caution">
    <text evidence="3">The sequence shown here is derived from an EMBL/GenBank/DDBJ whole genome shotgun (WGS) entry which is preliminary data.</text>
</comment>